<gene>
    <name evidence="1" type="ORF">COL8621_03572</name>
</gene>
<accession>A0A238L9J9</accession>
<evidence type="ECO:0000313" key="1">
    <source>
        <dbReference type="EMBL" id="SMX51042.1"/>
    </source>
</evidence>
<dbReference type="EMBL" id="FXYE01000004">
    <property type="protein sequence ID" value="SMX51042.1"/>
    <property type="molecule type" value="Genomic_DNA"/>
</dbReference>
<proteinExistence type="predicted"/>
<sequence length="60" mass="5818">MVKPVSVVSEVVAGATPVGVLKASTDTPVGLAVLSIAVKAPAPAVAVLSISVCESVYVAV</sequence>
<protein>
    <submittedName>
        <fullName evidence="1">Uncharacterized protein</fullName>
    </submittedName>
</protein>
<dbReference type="Proteomes" id="UP000202922">
    <property type="component" value="Unassembled WGS sequence"/>
</dbReference>
<organism evidence="1 2">
    <name type="scientific">Actibacterium lipolyticum</name>
    <dbReference type="NCBI Taxonomy" id="1524263"/>
    <lineage>
        <taxon>Bacteria</taxon>
        <taxon>Pseudomonadati</taxon>
        <taxon>Pseudomonadota</taxon>
        <taxon>Alphaproteobacteria</taxon>
        <taxon>Rhodobacterales</taxon>
        <taxon>Roseobacteraceae</taxon>
        <taxon>Actibacterium</taxon>
    </lineage>
</organism>
<evidence type="ECO:0000313" key="2">
    <source>
        <dbReference type="Proteomes" id="UP000202922"/>
    </source>
</evidence>
<keyword evidence="2" id="KW-1185">Reference proteome</keyword>
<dbReference type="AlphaFoldDB" id="A0A238L9J9"/>
<reference evidence="2" key="1">
    <citation type="submission" date="2017-05" db="EMBL/GenBank/DDBJ databases">
        <authorList>
            <person name="Rodrigo-Torres L."/>
            <person name="Arahal R. D."/>
            <person name="Lucena T."/>
        </authorList>
    </citation>
    <scope>NUCLEOTIDE SEQUENCE [LARGE SCALE GENOMIC DNA]</scope>
    <source>
        <strain evidence="2">CECT 8621</strain>
    </source>
</reference>
<name>A0A238L9J9_9RHOB</name>